<dbReference type="InterPro" id="IPR029058">
    <property type="entry name" value="AB_hydrolase_fold"/>
</dbReference>
<comment type="subunit">
    <text evidence="2">Homodimer.</text>
</comment>
<organism evidence="5 6">
    <name type="scientific">Agrococcus jejuensis</name>
    <dbReference type="NCBI Taxonomy" id="399736"/>
    <lineage>
        <taxon>Bacteria</taxon>
        <taxon>Bacillati</taxon>
        <taxon>Actinomycetota</taxon>
        <taxon>Actinomycetes</taxon>
        <taxon>Micrococcales</taxon>
        <taxon>Microbacteriaceae</taxon>
        <taxon>Agrococcus</taxon>
    </lineage>
</organism>
<feature type="active site" evidence="2 3">
    <location>
        <position position="346"/>
    </location>
</feature>
<dbReference type="Proteomes" id="UP000198822">
    <property type="component" value="Chromosome I"/>
</dbReference>
<dbReference type="GO" id="GO:0009086">
    <property type="term" value="P:methionine biosynthetic process"/>
    <property type="evidence" value="ECO:0007669"/>
    <property type="project" value="UniProtKB-UniRule"/>
</dbReference>
<dbReference type="HAMAP" id="MF_00296">
    <property type="entry name" value="MetX_acyltransf"/>
    <property type="match status" value="1"/>
</dbReference>
<evidence type="ECO:0000256" key="2">
    <source>
        <dbReference type="HAMAP-Rule" id="MF_00296"/>
    </source>
</evidence>
<keyword evidence="2" id="KW-0486">Methionine biosynthesis</keyword>
<comment type="pathway">
    <text evidence="2">Amino-acid biosynthesis; L-methionine biosynthesis via de novo pathway; O-acetyl-L-homoserine from L-homoserine: step 1/1.</text>
</comment>
<evidence type="ECO:0000313" key="6">
    <source>
        <dbReference type="Proteomes" id="UP000198822"/>
    </source>
</evidence>
<evidence type="ECO:0000313" key="5">
    <source>
        <dbReference type="EMBL" id="SDH93103.1"/>
    </source>
</evidence>
<dbReference type="PIRSF" id="PIRSF000443">
    <property type="entry name" value="Homoser_Ac_trans"/>
    <property type="match status" value="1"/>
</dbReference>
<feature type="active site" evidence="2 3">
    <location>
        <position position="379"/>
    </location>
</feature>
<keyword evidence="2" id="KW-0963">Cytoplasm</keyword>
<proteinExistence type="inferred from homology"/>
<feature type="domain" description="AB hydrolase-1" evidence="4">
    <location>
        <begin position="77"/>
        <end position="383"/>
    </location>
</feature>
<dbReference type="AlphaFoldDB" id="A0A1G8GFD9"/>
<dbReference type="UniPathway" id="UPA00051">
    <property type="reaction ID" value="UER00074"/>
</dbReference>
<feature type="binding site" evidence="2">
    <location>
        <position position="253"/>
    </location>
    <ligand>
        <name>substrate</name>
    </ligand>
</feature>
<dbReference type="Gene3D" id="3.40.50.1820">
    <property type="entry name" value="alpha/beta hydrolase"/>
    <property type="match status" value="1"/>
</dbReference>
<dbReference type="GO" id="GO:0005737">
    <property type="term" value="C:cytoplasm"/>
    <property type="evidence" value="ECO:0007669"/>
    <property type="project" value="UniProtKB-SubCell"/>
</dbReference>
<comment type="caution">
    <text evidence="2">Lacks conserved residue(s) required for the propagation of feature annotation.</text>
</comment>
<dbReference type="NCBIfam" id="TIGR01392">
    <property type="entry name" value="homoserO_Ac_trn"/>
    <property type="match status" value="1"/>
</dbReference>
<dbReference type="EMBL" id="LT629695">
    <property type="protein sequence ID" value="SDH93103.1"/>
    <property type="molecule type" value="Genomic_DNA"/>
</dbReference>
<keyword evidence="2" id="KW-0012">Acyltransferase</keyword>
<feature type="active site" description="Nucleophile" evidence="2 3">
    <location>
        <position position="181"/>
    </location>
</feature>
<evidence type="ECO:0000259" key="4">
    <source>
        <dbReference type="Pfam" id="PF00561"/>
    </source>
</evidence>
<dbReference type="GO" id="GO:0009092">
    <property type="term" value="P:homoserine metabolic process"/>
    <property type="evidence" value="ECO:0007669"/>
    <property type="project" value="TreeGrafter"/>
</dbReference>
<dbReference type="InterPro" id="IPR000073">
    <property type="entry name" value="AB_hydrolase_1"/>
</dbReference>
<comment type="function">
    <text evidence="2">Transfers an acetyl group from acetyl-CoA to L-homoserine, forming acetyl-L-homoserine.</text>
</comment>
<evidence type="ECO:0000256" key="3">
    <source>
        <dbReference type="PIRSR" id="PIRSR000443-1"/>
    </source>
</evidence>
<reference evidence="6" key="1">
    <citation type="submission" date="2016-10" db="EMBL/GenBank/DDBJ databases">
        <authorList>
            <person name="Varghese N."/>
            <person name="Submissions S."/>
        </authorList>
    </citation>
    <scope>NUCLEOTIDE SEQUENCE [LARGE SCALE GENOMIC DNA]</scope>
    <source>
        <strain evidence="6">DSM 22002</strain>
    </source>
</reference>
<dbReference type="PANTHER" id="PTHR32268:SF11">
    <property type="entry name" value="HOMOSERINE O-ACETYLTRANSFERASE"/>
    <property type="match status" value="1"/>
</dbReference>
<keyword evidence="2" id="KW-0028">Amino-acid biosynthesis</keyword>
<sequence>MDWQLSDDVQPSARVPAHLLLDPTPVPVTGAWRPGDDPGERLFARLGDLTTEHGATIPSTVVAYETWGTLNEARDNAILVNHALTGDSHVVGAAGPGHATSGWWAGVVGAGLPLDTDRWFVVAPNMLGGCQGSSGPATIGPDGRELGSRFPRVTIRDQVEAQRRLADHLGIDRWHAVVGGSMGGMHVLEWAVTHPERLGKAAVLAAPPISSADQIALNGLQLEAVQSDPHWLGGEYYDQPDGQGPHKGLALARRMAMVNYRSPDELNRRFGRGWQSSVDPDHGGRYQVESYLDVHGNRFTRRFDAGSYVRLVLAMSSHDLGRGRGGVEAALSRITAETLVVGIDSDRLFPVADQQRIAAGLSTSVSGDAPVVLSSEFGHDGFLIETDAVGALLRELVG</sequence>
<dbReference type="EC" id="2.3.1.31" evidence="2"/>
<keyword evidence="6" id="KW-1185">Reference proteome</keyword>
<dbReference type="OrthoDB" id="9800754at2"/>
<dbReference type="GO" id="GO:0004414">
    <property type="term" value="F:homoserine O-acetyltransferase activity"/>
    <property type="evidence" value="ECO:0007669"/>
    <property type="project" value="UniProtKB-UniRule"/>
</dbReference>
<dbReference type="PANTHER" id="PTHR32268">
    <property type="entry name" value="HOMOSERINE O-ACETYLTRANSFERASE"/>
    <property type="match status" value="1"/>
</dbReference>
<dbReference type="RefSeq" id="WP_092506159.1">
    <property type="nucleotide sequence ID" value="NZ_LT629695.1"/>
</dbReference>
<dbReference type="STRING" id="399736.SAMN04489720_2907"/>
<dbReference type="Pfam" id="PF00561">
    <property type="entry name" value="Abhydrolase_1"/>
    <property type="match status" value="1"/>
</dbReference>
<name>A0A1G8GFD9_9MICO</name>
<feature type="binding site" evidence="2">
    <location>
        <position position="380"/>
    </location>
    <ligand>
        <name>substrate</name>
    </ligand>
</feature>
<dbReference type="SUPFAM" id="SSF53474">
    <property type="entry name" value="alpha/beta-Hydrolases"/>
    <property type="match status" value="1"/>
</dbReference>
<comment type="catalytic activity">
    <reaction evidence="2">
        <text>L-homoserine + acetyl-CoA = O-acetyl-L-homoserine + CoA</text>
        <dbReference type="Rhea" id="RHEA:13701"/>
        <dbReference type="ChEBI" id="CHEBI:57287"/>
        <dbReference type="ChEBI" id="CHEBI:57288"/>
        <dbReference type="ChEBI" id="CHEBI:57476"/>
        <dbReference type="ChEBI" id="CHEBI:57716"/>
        <dbReference type="EC" id="2.3.1.31"/>
    </reaction>
</comment>
<keyword evidence="1 2" id="KW-0808">Transferase</keyword>
<protein>
    <recommendedName>
        <fullName evidence="2">Homoserine O-acetyltransferase</fullName>
        <shortName evidence="2">HAT</shortName>
        <ecNumber evidence="2">2.3.1.31</ecNumber>
    </recommendedName>
    <alternativeName>
        <fullName evidence="2">Homoserine transacetylase</fullName>
        <shortName evidence="2">HTA</shortName>
    </alternativeName>
</protein>
<comment type="subcellular location">
    <subcellularLocation>
        <location evidence="2">Cytoplasm</location>
    </subcellularLocation>
</comment>
<gene>
    <name evidence="2" type="primary">metXA</name>
    <name evidence="5" type="ORF">SAMN04489720_2907</name>
</gene>
<dbReference type="InterPro" id="IPR008220">
    <property type="entry name" value="HAT_MetX-like"/>
</dbReference>
<dbReference type="NCBIfam" id="NF001209">
    <property type="entry name" value="PRK00175.1"/>
    <property type="match status" value="1"/>
</dbReference>
<evidence type="ECO:0000256" key="1">
    <source>
        <dbReference type="ARBA" id="ARBA00022679"/>
    </source>
</evidence>
<accession>A0A1G8GFD9</accession>
<comment type="similarity">
    <text evidence="2">Belongs to the AB hydrolase superfamily. MetX family.</text>
</comment>